<evidence type="ECO:0000313" key="1">
    <source>
        <dbReference type="EMBL" id="VEL17668.1"/>
    </source>
</evidence>
<sequence length="212" mass="22403">MLLEKCLNEIQRSFTHSCVRMESRLERVPANHCSEHSRPLSVVSPQSSPQPLLVVSSAAGGLSALVPHGPAPPGLPITGRPLSSGSQEPYFGSAQITGMRSSLNNGTSAVTAPGIEINEVVDAAGLPHRMNVAASIQPISSMSGVLELRPLPSSISNPASQNTSSEATRATTVNVPGPVGVCEKCVEQFKVHINELCKRAMHKVPVVLYKQQ</sequence>
<name>A0A448WQL2_9PLAT</name>
<evidence type="ECO:0000313" key="2">
    <source>
        <dbReference type="Proteomes" id="UP000784294"/>
    </source>
</evidence>
<keyword evidence="2" id="KW-1185">Reference proteome</keyword>
<accession>A0A448WQL2</accession>
<dbReference type="AlphaFoldDB" id="A0A448WQL2"/>
<protein>
    <submittedName>
        <fullName evidence="1">Uncharacterized protein</fullName>
    </submittedName>
</protein>
<proteinExistence type="predicted"/>
<dbReference type="Proteomes" id="UP000784294">
    <property type="component" value="Unassembled WGS sequence"/>
</dbReference>
<comment type="caution">
    <text evidence="1">The sequence shown here is derived from an EMBL/GenBank/DDBJ whole genome shotgun (WGS) entry which is preliminary data.</text>
</comment>
<gene>
    <name evidence="1" type="ORF">PXEA_LOCUS11108</name>
</gene>
<reference evidence="1" key="1">
    <citation type="submission" date="2018-11" db="EMBL/GenBank/DDBJ databases">
        <authorList>
            <consortium name="Pathogen Informatics"/>
        </authorList>
    </citation>
    <scope>NUCLEOTIDE SEQUENCE</scope>
</reference>
<dbReference type="EMBL" id="CAAALY010033684">
    <property type="protein sequence ID" value="VEL17668.1"/>
    <property type="molecule type" value="Genomic_DNA"/>
</dbReference>
<organism evidence="1 2">
    <name type="scientific">Protopolystoma xenopodis</name>
    <dbReference type="NCBI Taxonomy" id="117903"/>
    <lineage>
        <taxon>Eukaryota</taxon>
        <taxon>Metazoa</taxon>
        <taxon>Spiralia</taxon>
        <taxon>Lophotrochozoa</taxon>
        <taxon>Platyhelminthes</taxon>
        <taxon>Monogenea</taxon>
        <taxon>Polyopisthocotylea</taxon>
        <taxon>Polystomatidea</taxon>
        <taxon>Polystomatidae</taxon>
        <taxon>Protopolystoma</taxon>
    </lineage>
</organism>
<dbReference type="OrthoDB" id="10604817at2759"/>